<dbReference type="InterPro" id="IPR036388">
    <property type="entry name" value="WH-like_DNA-bd_sf"/>
</dbReference>
<feature type="domain" description="O-methyltransferase dimerisation" evidence="5">
    <location>
        <begin position="21"/>
        <end position="95"/>
    </location>
</feature>
<dbReference type="GO" id="GO:0032259">
    <property type="term" value="P:methylation"/>
    <property type="evidence" value="ECO:0007669"/>
    <property type="project" value="UniProtKB-KW"/>
</dbReference>
<dbReference type="InterPro" id="IPR029063">
    <property type="entry name" value="SAM-dependent_MTases_sf"/>
</dbReference>
<accession>A0ABW3FYL5</accession>
<dbReference type="Gene3D" id="3.40.50.150">
    <property type="entry name" value="Vaccinia Virus protein VP39"/>
    <property type="match status" value="1"/>
</dbReference>
<dbReference type="Proteomes" id="UP001597018">
    <property type="component" value="Unassembled WGS sequence"/>
</dbReference>
<dbReference type="InterPro" id="IPR016461">
    <property type="entry name" value="COMT-like"/>
</dbReference>
<keyword evidence="2" id="KW-0808">Transferase</keyword>
<evidence type="ECO:0000313" key="6">
    <source>
        <dbReference type="EMBL" id="MFD0922743.1"/>
    </source>
</evidence>
<sequence>MAAEHTPSAASRAAAEKTVDEMLQGAWKARAIHVAVELGLPELLAGGPRTAAELADETGAHAPSLRRLLRLLASTGVFTDLRRDDLFGQSELSEVLRFDPASPVATDARFQAAHWHWRAWERLGHSIRTGRDAFEHANGVSFWTKTHDDPEARELFAAAMDAVSLVESTLVPEVHDFSASRTVVDIGGGRGSLVAAILERHEHVRGVILERPNTLEQARRLLTERGVVDRCDLVPGDFFDTIPEGADTYVIKHVLHDWGDDDVVRVLHRVAARMGEQSRLLVIDNLLDEDATASSLCVDMLLLVLVGGVERSEAEMTALAEKAGLRQHHSVAVGPGPQRIVEYRRA</sequence>
<evidence type="ECO:0000256" key="1">
    <source>
        <dbReference type="ARBA" id="ARBA00022603"/>
    </source>
</evidence>
<evidence type="ECO:0000313" key="7">
    <source>
        <dbReference type="Proteomes" id="UP001597018"/>
    </source>
</evidence>
<evidence type="ECO:0000259" key="5">
    <source>
        <dbReference type="Pfam" id="PF08100"/>
    </source>
</evidence>
<evidence type="ECO:0000256" key="3">
    <source>
        <dbReference type="ARBA" id="ARBA00022691"/>
    </source>
</evidence>
<proteinExistence type="predicted"/>
<comment type="caution">
    <text evidence="6">The sequence shown here is derived from an EMBL/GenBank/DDBJ whole genome shotgun (WGS) entry which is preliminary data.</text>
</comment>
<dbReference type="InterPro" id="IPR001077">
    <property type="entry name" value="COMT_C"/>
</dbReference>
<keyword evidence="7" id="KW-1185">Reference proteome</keyword>
<gene>
    <name evidence="6" type="ORF">ACFQ16_23600</name>
</gene>
<keyword evidence="1 6" id="KW-0489">Methyltransferase</keyword>
<reference evidence="7" key="1">
    <citation type="journal article" date="2019" name="Int. J. Syst. Evol. Microbiol.">
        <title>The Global Catalogue of Microorganisms (GCM) 10K type strain sequencing project: providing services to taxonomists for standard genome sequencing and annotation.</title>
        <authorList>
            <consortium name="The Broad Institute Genomics Platform"/>
            <consortium name="The Broad Institute Genome Sequencing Center for Infectious Disease"/>
            <person name="Wu L."/>
            <person name="Ma J."/>
        </authorList>
    </citation>
    <scope>NUCLEOTIDE SEQUENCE [LARGE SCALE GENOMIC DNA]</scope>
    <source>
        <strain evidence="7">CCUG 56401</strain>
    </source>
</reference>
<dbReference type="Gene3D" id="1.10.10.10">
    <property type="entry name" value="Winged helix-like DNA-binding domain superfamily/Winged helix DNA-binding domain"/>
    <property type="match status" value="1"/>
</dbReference>
<dbReference type="EMBL" id="JBHTIW010000024">
    <property type="protein sequence ID" value="MFD0922743.1"/>
    <property type="molecule type" value="Genomic_DNA"/>
</dbReference>
<evidence type="ECO:0000256" key="2">
    <source>
        <dbReference type="ARBA" id="ARBA00022679"/>
    </source>
</evidence>
<name>A0ABW3FYL5_9PSEU</name>
<dbReference type="PANTHER" id="PTHR43712:SF2">
    <property type="entry name" value="O-METHYLTRANSFERASE CICE"/>
    <property type="match status" value="1"/>
</dbReference>
<organism evidence="6 7">
    <name type="scientific">Saccharopolyspora rosea</name>
    <dbReference type="NCBI Taxonomy" id="524884"/>
    <lineage>
        <taxon>Bacteria</taxon>
        <taxon>Bacillati</taxon>
        <taxon>Actinomycetota</taxon>
        <taxon>Actinomycetes</taxon>
        <taxon>Pseudonocardiales</taxon>
        <taxon>Pseudonocardiaceae</taxon>
        <taxon>Saccharopolyspora</taxon>
    </lineage>
</organism>
<dbReference type="InterPro" id="IPR036390">
    <property type="entry name" value="WH_DNA-bd_sf"/>
</dbReference>
<protein>
    <submittedName>
        <fullName evidence="6">Methyltransferase</fullName>
    </submittedName>
</protein>
<dbReference type="GO" id="GO:0008168">
    <property type="term" value="F:methyltransferase activity"/>
    <property type="evidence" value="ECO:0007669"/>
    <property type="project" value="UniProtKB-KW"/>
</dbReference>
<dbReference type="Pfam" id="PF08100">
    <property type="entry name" value="Dimerisation"/>
    <property type="match status" value="1"/>
</dbReference>
<dbReference type="PANTHER" id="PTHR43712">
    <property type="entry name" value="PUTATIVE (AFU_ORTHOLOGUE AFUA_4G14580)-RELATED"/>
    <property type="match status" value="1"/>
</dbReference>
<dbReference type="SUPFAM" id="SSF53335">
    <property type="entry name" value="S-adenosyl-L-methionine-dependent methyltransferases"/>
    <property type="match status" value="1"/>
</dbReference>
<dbReference type="SUPFAM" id="SSF46785">
    <property type="entry name" value="Winged helix' DNA-binding domain"/>
    <property type="match status" value="1"/>
</dbReference>
<keyword evidence="3" id="KW-0949">S-adenosyl-L-methionine</keyword>
<dbReference type="RefSeq" id="WP_263247576.1">
    <property type="nucleotide sequence ID" value="NZ_BAABLT010000038.1"/>
</dbReference>
<evidence type="ECO:0000259" key="4">
    <source>
        <dbReference type="Pfam" id="PF00891"/>
    </source>
</evidence>
<feature type="domain" description="O-methyltransferase C-terminal" evidence="4">
    <location>
        <begin position="120"/>
        <end position="325"/>
    </location>
</feature>
<dbReference type="Pfam" id="PF00891">
    <property type="entry name" value="Methyltransf_2"/>
    <property type="match status" value="1"/>
</dbReference>
<dbReference type="PROSITE" id="PS51683">
    <property type="entry name" value="SAM_OMT_II"/>
    <property type="match status" value="1"/>
</dbReference>
<dbReference type="PIRSF" id="PIRSF005739">
    <property type="entry name" value="O-mtase"/>
    <property type="match status" value="1"/>
</dbReference>
<dbReference type="InterPro" id="IPR012967">
    <property type="entry name" value="COMT_dimerisation"/>
</dbReference>